<keyword evidence="4" id="KW-1185">Reference proteome</keyword>
<name>A0ABM7MH91_9BURK</name>
<evidence type="ECO:0000259" key="2">
    <source>
        <dbReference type="Pfam" id="PF02979"/>
    </source>
</evidence>
<keyword evidence="1" id="KW-0479">Metal-binding</keyword>
<sequence length="104" mass="11440">MNTNDHTPPMSQLVAKAWADESFKQRLLADPVAVLKAEGLELPAGLTVKVLENTDKVFHLVLPPKPTELSDDSLDRVSGGICLCTILCISDDPYHVKWADKSRN</sequence>
<evidence type="ECO:0000313" key="3">
    <source>
        <dbReference type="EMBL" id="BCO25548.1"/>
    </source>
</evidence>
<dbReference type="Pfam" id="PF02979">
    <property type="entry name" value="NHase_alpha"/>
    <property type="match status" value="1"/>
</dbReference>
<proteinExistence type="predicted"/>
<protein>
    <recommendedName>
        <fullName evidence="2">Nitrile hydratase alpha/Thiocyanate hydrolase gamma domain-containing protein</fullName>
    </recommendedName>
</protein>
<dbReference type="RefSeq" id="WP_223907385.1">
    <property type="nucleotide sequence ID" value="NZ_AP024238.1"/>
</dbReference>
<dbReference type="InterPro" id="IPR022513">
    <property type="entry name" value="TOMM_pelo"/>
</dbReference>
<feature type="domain" description="Nitrile hydratase alpha/Thiocyanate hydrolase gamma" evidence="2">
    <location>
        <begin position="11"/>
        <end position="62"/>
    </location>
</feature>
<dbReference type="InterPro" id="IPR004232">
    <property type="entry name" value="CN_Hdrtase_a/SCN_Hdrlase_g"/>
</dbReference>
<reference evidence="3 4" key="1">
    <citation type="journal article" date="2021" name="Microbiol. Spectr.">
        <title>A Single Bacterium Capable of Oxidation and Reduction of Iron at Circumneutral pH.</title>
        <authorList>
            <person name="Kato S."/>
            <person name="Ohkuma M."/>
        </authorList>
    </citation>
    <scope>NUCLEOTIDE SEQUENCE [LARGE SCALE GENOMIC DNA]</scope>
    <source>
        <strain evidence="3 4">MIZ03</strain>
    </source>
</reference>
<dbReference type="Gene3D" id="3.90.330.10">
    <property type="entry name" value="Nitrile hydratase alpha /Thiocyanate hydrolase gamma"/>
    <property type="match status" value="1"/>
</dbReference>
<evidence type="ECO:0000256" key="1">
    <source>
        <dbReference type="ARBA" id="ARBA00022723"/>
    </source>
</evidence>
<accession>A0ABM7MH91</accession>
<gene>
    <name evidence="3" type="ORF">MIZ03_0409</name>
</gene>
<evidence type="ECO:0000313" key="4">
    <source>
        <dbReference type="Proteomes" id="UP000824366"/>
    </source>
</evidence>
<dbReference type="SUPFAM" id="SSF56209">
    <property type="entry name" value="Nitrile hydratase alpha chain"/>
    <property type="match status" value="1"/>
</dbReference>
<dbReference type="Proteomes" id="UP000824366">
    <property type="component" value="Chromosome"/>
</dbReference>
<dbReference type="EMBL" id="AP024238">
    <property type="protein sequence ID" value="BCO25548.1"/>
    <property type="molecule type" value="Genomic_DNA"/>
</dbReference>
<dbReference type="NCBIfam" id="TIGR03793">
    <property type="entry name" value="leader_NHLP"/>
    <property type="match status" value="1"/>
</dbReference>
<dbReference type="InterPro" id="IPR036648">
    <property type="entry name" value="CN_Hdrase_a/SCN_Hdrase_g_sf"/>
</dbReference>
<organism evidence="3 4">
    <name type="scientific">Rhodoferax lithotrophicus</name>
    <dbReference type="NCBI Taxonomy" id="2798804"/>
    <lineage>
        <taxon>Bacteria</taxon>
        <taxon>Pseudomonadati</taxon>
        <taxon>Pseudomonadota</taxon>
        <taxon>Betaproteobacteria</taxon>
        <taxon>Burkholderiales</taxon>
        <taxon>Comamonadaceae</taxon>
        <taxon>Rhodoferax</taxon>
    </lineage>
</organism>